<dbReference type="PROSITE" id="PS50231">
    <property type="entry name" value="RICIN_B_LECTIN"/>
    <property type="match status" value="1"/>
</dbReference>
<dbReference type="KEGG" id="cact:HZ995_09425"/>
<protein>
    <recommendedName>
        <fullName evidence="4">Ricin-type beta-trefoil lectin domain protein</fullName>
    </recommendedName>
</protein>
<gene>
    <name evidence="2" type="ORF">HZ995_09425</name>
</gene>
<proteinExistence type="predicted"/>
<evidence type="ECO:0008006" key="4">
    <source>
        <dbReference type="Google" id="ProtNLM"/>
    </source>
</evidence>
<evidence type="ECO:0000313" key="3">
    <source>
        <dbReference type="Proteomes" id="UP000665026"/>
    </source>
</evidence>
<feature type="signal peptide" evidence="1">
    <location>
        <begin position="1"/>
        <end position="18"/>
    </location>
</feature>
<sequence length="163" mass="17284">MKAVSIALCAMLPVAALAESPALQTPAPVLYLADNLDEPDALGYCLDTVGRGLSDRAHLHSCKPRGGDVQFMHDDQGQIKSATFDDLCLDVSKGFALARCTGGAGQVFTWSDTAELRLASAPDLCLASAPESRRAGRFVARDLVLANCDTTPVALKTWAYLSE</sequence>
<evidence type="ECO:0000256" key="1">
    <source>
        <dbReference type="SAM" id="SignalP"/>
    </source>
</evidence>
<dbReference type="Gene3D" id="2.80.10.50">
    <property type="match status" value="1"/>
</dbReference>
<accession>A0A975EMF9</accession>
<dbReference type="EMBL" id="CP060010">
    <property type="protein sequence ID" value="QTN34728.1"/>
    <property type="molecule type" value="Genomic_DNA"/>
</dbReference>
<reference evidence="2" key="1">
    <citation type="submission" date="2020-07" db="EMBL/GenBank/DDBJ databases">
        <title>Genome sequences of bacteria associated with the marine, planktonic diatom Thalassiosira profunda strain ECT2AJA-044.</title>
        <authorList>
            <person name="Gargas C.B."/>
            <person name="Roberts W.R."/>
            <person name="Alverson A.J."/>
        </authorList>
    </citation>
    <scope>NUCLEOTIDE SEQUENCE</scope>
    <source>
        <strain evidence="2">ECT2AJA-044</strain>
    </source>
</reference>
<dbReference type="Proteomes" id="UP000665026">
    <property type="component" value="Chromosome"/>
</dbReference>
<feature type="chain" id="PRO_5036895580" description="Ricin-type beta-trefoil lectin domain protein" evidence="1">
    <location>
        <begin position="19"/>
        <end position="163"/>
    </location>
</feature>
<dbReference type="SUPFAM" id="SSF50370">
    <property type="entry name" value="Ricin B-like lectins"/>
    <property type="match status" value="1"/>
</dbReference>
<name>A0A975EMF9_9RHOB</name>
<dbReference type="RefSeq" id="WP_209355414.1">
    <property type="nucleotide sequence ID" value="NZ_CP060010.1"/>
</dbReference>
<organism evidence="2 3">
    <name type="scientific">Cognatishimia activa</name>
    <dbReference type="NCBI Taxonomy" id="1715691"/>
    <lineage>
        <taxon>Bacteria</taxon>
        <taxon>Pseudomonadati</taxon>
        <taxon>Pseudomonadota</taxon>
        <taxon>Alphaproteobacteria</taxon>
        <taxon>Rhodobacterales</taxon>
        <taxon>Paracoccaceae</taxon>
        <taxon>Cognatishimia</taxon>
    </lineage>
</organism>
<dbReference type="InterPro" id="IPR035992">
    <property type="entry name" value="Ricin_B-like_lectins"/>
</dbReference>
<dbReference type="AlphaFoldDB" id="A0A975EMF9"/>
<evidence type="ECO:0000313" key="2">
    <source>
        <dbReference type="EMBL" id="QTN34728.1"/>
    </source>
</evidence>
<keyword evidence="1" id="KW-0732">Signal</keyword>